<dbReference type="Pfam" id="PF05133">
    <property type="entry name" value="SPP1_portal"/>
    <property type="match status" value="1"/>
</dbReference>
<reference evidence="1 2" key="1">
    <citation type="submission" date="2015-05" db="EMBL/GenBank/DDBJ databases">
        <title>Photobacterium galathea sp. nov.</title>
        <authorList>
            <person name="Machado H."/>
            <person name="Gram L."/>
        </authorList>
    </citation>
    <scope>NUCLEOTIDE SEQUENCE [LARGE SCALE GENOMIC DNA]</scope>
    <source>
        <strain evidence="1 2">DSM 22954</strain>
    </source>
</reference>
<dbReference type="EMBL" id="LDOU01000006">
    <property type="protein sequence ID" value="KLV10199.1"/>
    <property type="molecule type" value="Genomic_DNA"/>
</dbReference>
<evidence type="ECO:0000313" key="1">
    <source>
        <dbReference type="EMBL" id="KLV10199.1"/>
    </source>
</evidence>
<dbReference type="RefSeq" id="WP_047884362.1">
    <property type="nucleotide sequence ID" value="NZ_LDOU01000006.1"/>
</dbReference>
<proteinExistence type="predicted"/>
<dbReference type="AlphaFoldDB" id="A0A0J1HEZ8"/>
<protein>
    <recommendedName>
        <fullName evidence="3">Phage portal protein</fullName>
    </recommendedName>
</protein>
<evidence type="ECO:0000313" key="2">
    <source>
        <dbReference type="Proteomes" id="UP000035909"/>
    </source>
</evidence>
<dbReference type="STRING" id="320778.ABT57_06380"/>
<keyword evidence="2" id="KW-1185">Reference proteome</keyword>
<gene>
    <name evidence="1" type="ORF">ABT57_06380</name>
</gene>
<dbReference type="OrthoDB" id="9156658at2"/>
<dbReference type="InterPro" id="IPR021145">
    <property type="entry name" value="Portal_protein_SPP1_Gp6-like"/>
</dbReference>
<name>A0A0J1HEZ8_9GAMM</name>
<organism evidence="1 2">
    <name type="scientific">Photobacterium ganghwense</name>
    <dbReference type="NCBI Taxonomy" id="320778"/>
    <lineage>
        <taxon>Bacteria</taxon>
        <taxon>Pseudomonadati</taxon>
        <taxon>Pseudomonadota</taxon>
        <taxon>Gammaproteobacteria</taxon>
        <taxon>Vibrionales</taxon>
        <taxon>Vibrionaceae</taxon>
        <taxon>Photobacterium</taxon>
    </lineage>
</organism>
<comment type="caution">
    <text evidence="1">The sequence shown here is derived from an EMBL/GenBank/DDBJ whole genome shotgun (WGS) entry which is preliminary data.</text>
</comment>
<sequence length="513" mass="58763">MEISDKKIMELVSRRHPLYEAMLEHWQFLESTYKGGREWFKKNIFRYYKEGDAEYKERIDRAYRFNHTREVVNLVHKYIFKETVTRAEDASEEVKRFWECATRDKLDIDDFMRTVDISSSVFGRIWVVVDSTKSSDIVTLADEKNSDSRVYAYIVTPMQMLDFAYDENGDLSWCLIAETGRDDADPFESTGKTFLRYRLWTKQGWYLFREFPQKHKGAKVKLGLESAGTHDLNVVPVFPVDCFHSSENKYAATGLIDDVAYLDRSVANYLSNLDAIIQDQTYSQLAIPVQGLLPGDDDLQKVLDMGTKRVFTFNGEGGAKPFFMSPDPKQAQIIIDTISKIINEIYHSIGVAGERTKQDNAVGIDNSSGVAKAFDFQRVNSLLVNKASTLEQAEHRLAAIVERWHGKSGDSQMVDYVSYPESFDIRGLADEFAVAEQMKNLEAPDAARREQMAMVLKKVFPRLPKDKEAEIFAELADFPPKNSKMDIDNKSVLTYTRAQMVRETEPTDAQETE</sequence>
<dbReference type="PATRIC" id="fig|320778.3.peg.1373"/>
<evidence type="ECO:0008006" key="3">
    <source>
        <dbReference type="Google" id="ProtNLM"/>
    </source>
</evidence>
<accession>A0A0J1HEZ8</accession>
<dbReference type="Proteomes" id="UP000035909">
    <property type="component" value="Unassembled WGS sequence"/>
</dbReference>